<dbReference type="InterPro" id="IPR000073">
    <property type="entry name" value="AB_hydrolase_1"/>
</dbReference>
<keyword evidence="7" id="KW-1185">Reference proteome</keyword>
<evidence type="ECO:0000313" key="6">
    <source>
        <dbReference type="EMBL" id="KAF1809556.1"/>
    </source>
</evidence>
<accession>A0A6G1FV23</accession>
<keyword evidence="3" id="KW-0812">Transmembrane</keyword>
<dbReference type="Pfam" id="PF00561">
    <property type="entry name" value="Abhydrolase_1"/>
    <property type="match status" value="1"/>
</dbReference>
<gene>
    <name evidence="6 8" type="ORF">P152DRAFT_461494</name>
</gene>
<evidence type="ECO:0000256" key="1">
    <source>
        <dbReference type="ARBA" id="ARBA00010088"/>
    </source>
</evidence>
<comment type="similarity">
    <text evidence="1">Belongs to the peptidase S33 family.</text>
</comment>
<dbReference type="RefSeq" id="XP_033531187.1">
    <property type="nucleotide sequence ID" value="XM_033680138.1"/>
</dbReference>
<evidence type="ECO:0008006" key="9">
    <source>
        <dbReference type="Google" id="ProtNLM"/>
    </source>
</evidence>
<protein>
    <recommendedName>
        <fullName evidence="9">Proteinase</fullName>
    </recommendedName>
</protein>
<organism evidence="6">
    <name type="scientific">Eremomyces bilateralis CBS 781.70</name>
    <dbReference type="NCBI Taxonomy" id="1392243"/>
    <lineage>
        <taxon>Eukaryota</taxon>
        <taxon>Fungi</taxon>
        <taxon>Dikarya</taxon>
        <taxon>Ascomycota</taxon>
        <taxon>Pezizomycotina</taxon>
        <taxon>Dothideomycetes</taxon>
        <taxon>Dothideomycetes incertae sedis</taxon>
        <taxon>Eremomycetales</taxon>
        <taxon>Eremomycetaceae</taxon>
        <taxon>Eremomyces</taxon>
    </lineage>
</organism>
<dbReference type="PANTHER" id="PTHR43248:SF25">
    <property type="entry name" value="AB HYDROLASE-1 DOMAIN-CONTAINING PROTEIN-RELATED"/>
    <property type="match status" value="1"/>
</dbReference>
<reference evidence="8" key="2">
    <citation type="submission" date="2020-04" db="EMBL/GenBank/DDBJ databases">
        <authorList>
            <consortium name="NCBI Genome Project"/>
        </authorList>
    </citation>
    <scope>NUCLEOTIDE SEQUENCE</scope>
    <source>
        <strain evidence="8">CBS 781.70</strain>
    </source>
</reference>
<dbReference type="InterPro" id="IPR051601">
    <property type="entry name" value="Serine_prot/Carboxylest_S33"/>
</dbReference>
<dbReference type="Gene3D" id="3.40.50.1820">
    <property type="entry name" value="alpha/beta hydrolase"/>
    <property type="match status" value="1"/>
</dbReference>
<evidence type="ECO:0000313" key="7">
    <source>
        <dbReference type="Proteomes" id="UP000504638"/>
    </source>
</evidence>
<dbReference type="InterPro" id="IPR029058">
    <property type="entry name" value="AB_hydrolase_fold"/>
</dbReference>
<reference evidence="8" key="3">
    <citation type="submission" date="2025-04" db="UniProtKB">
        <authorList>
            <consortium name="RefSeq"/>
        </authorList>
    </citation>
    <scope>IDENTIFICATION</scope>
    <source>
        <strain evidence="8">CBS 781.70</strain>
    </source>
</reference>
<evidence type="ECO:0000256" key="2">
    <source>
        <dbReference type="ARBA" id="ARBA00022801"/>
    </source>
</evidence>
<dbReference type="EMBL" id="ML975172">
    <property type="protein sequence ID" value="KAF1809556.1"/>
    <property type="molecule type" value="Genomic_DNA"/>
</dbReference>
<dbReference type="GO" id="GO:0016787">
    <property type="term" value="F:hydrolase activity"/>
    <property type="evidence" value="ECO:0007669"/>
    <property type="project" value="UniProtKB-KW"/>
</dbReference>
<sequence length="692" mass="77287">MASKKSVSWRLPPDSPGSTRLNLPKHRRAPRTIPWIICFSAFFILFFFCQTRYGVELWRGQWNPPIAQPPFSWTDLYPSKSIEWRSCFDRFQCTRLDVPLDWEDELDRRRAAIAMIRLPAKVPPGHPSYGGAVLINPGGPGGSGVNTLLSIGQEIQTIVSSPDNPPEPYARYADGVEDRPLYFDIIGFDPRGVNNTVPTASCFPDDLSRHNWNLQSESQGVALDNSSFEIVWARTQALASSCSKTISGMERGIEEVGKFMNTRVVVHDMIQMAEKLGEWRERTARGNLNRWKSLGDHHQRAVLKQQAYQKGAEKVLYWGFSYGSVLGMTLATMYPSRLGRIVVDGVCDADDYYRGGWMSNLQDTNFVLDSFFRLCNAAGKSCVIHDESDPLAAQRIFSDVTDFLKLTPLPVPGDGAFAPDVITLSDLLEVVKDGLYNPQFFPVVAEVIAALHARDGRKLAARKQGNRPTSTAFCRGTDCQKKGPWSEDCHDPSFAVWQEETSAAILCSDAPDKLSEGQEFHREKWHQLLQQSEVLGPAWSSITQHCAAWNVRPKDPSPARWANGTDENGNIIGIGAKKTSTPLLFIGNSRDPVTPLRNAVKMSTRFPGSAVLQQEGEGHCSLAEMSLCTAEIVRNYFRKGAVPPHGTVCNIDGNVFHRDAVRETEQIGREHRELRTALRRLSKLPRKSWLGI</sequence>
<feature type="domain" description="AB hydrolase-1" evidence="4">
    <location>
        <begin position="132"/>
        <end position="354"/>
    </location>
</feature>
<keyword evidence="3" id="KW-0472">Membrane</keyword>
<proteinExistence type="inferred from homology"/>
<dbReference type="GeneID" id="54420708"/>
<dbReference type="Pfam" id="PF08386">
    <property type="entry name" value="Abhydrolase_4"/>
    <property type="match status" value="1"/>
</dbReference>
<dbReference type="AlphaFoldDB" id="A0A6G1FV23"/>
<dbReference type="InterPro" id="IPR013595">
    <property type="entry name" value="Pept_S33_TAP-like_C"/>
</dbReference>
<evidence type="ECO:0000259" key="4">
    <source>
        <dbReference type="Pfam" id="PF00561"/>
    </source>
</evidence>
<feature type="domain" description="Peptidase S33 tripeptidyl aminopeptidase-like C-terminal" evidence="5">
    <location>
        <begin position="533"/>
        <end position="649"/>
    </location>
</feature>
<reference evidence="6 8" key="1">
    <citation type="submission" date="2020-01" db="EMBL/GenBank/DDBJ databases">
        <authorList>
            <consortium name="DOE Joint Genome Institute"/>
            <person name="Haridas S."/>
            <person name="Albert R."/>
            <person name="Binder M."/>
            <person name="Bloem J."/>
            <person name="Labutti K."/>
            <person name="Salamov A."/>
            <person name="Andreopoulos B."/>
            <person name="Baker S.E."/>
            <person name="Barry K."/>
            <person name="Bills G."/>
            <person name="Bluhm B.H."/>
            <person name="Cannon C."/>
            <person name="Castanera R."/>
            <person name="Culley D.E."/>
            <person name="Daum C."/>
            <person name="Ezra D."/>
            <person name="Gonzalez J.B."/>
            <person name="Henrissat B."/>
            <person name="Kuo A."/>
            <person name="Liang C."/>
            <person name="Lipzen A."/>
            <person name="Lutzoni F."/>
            <person name="Magnuson J."/>
            <person name="Mondo S."/>
            <person name="Nolan M."/>
            <person name="Ohm R."/>
            <person name="Pangilinan J."/>
            <person name="Park H.-J."/>
            <person name="Ramirez L."/>
            <person name="Alfaro M."/>
            <person name="Sun H."/>
            <person name="Tritt A."/>
            <person name="Yoshinaga Y."/>
            <person name="Zwiers L.-H."/>
            <person name="Turgeon B.G."/>
            <person name="Goodwin S.B."/>
            <person name="Spatafora J.W."/>
            <person name="Crous P.W."/>
            <person name="Grigoriev I.V."/>
        </authorList>
    </citation>
    <scope>NUCLEOTIDE SEQUENCE</scope>
    <source>
        <strain evidence="6 8">CBS 781.70</strain>
    </source>
</reference>
<evidence type="ECO:0000256" key="3">
    <source>
        <dbReference type="SAM" id="Phobius"/>
    </source>
</evidence>
<dbReference type="PANTHER" id="PTHR43248">
    <property type="entry name" value="2-SUCCINYL-6-HYDROXY-2,4-CYCLOHEXADIENE-1-CARBOXYLATE SYNTHASE"/>
    <property type="match status" value="1"/>
</dbReference>
<dbReference type="Proteomes" id="UP000504638">
    <property type="component" value="Unplaced"/>
</dbReference>
<keyword evidence="3" id="KW-1133">Transmembrane helix</keyword>
<keyword evidence="2" id="KW-0378">Hydrolase</keyword>
<feature type="transmembrane region" description="Helical" evidence="3">
    <location>
        <begin position="32"/>
        <end position="49"/>
    </location>
</feature>
<dbReference type="SUPFAM" id="SSF53474">
    <property type="entry name" value="alpha/beta-Hydrolases"/>
    <property type="match status" value="1"/>
</dbReference>
<evidence type="ECO:0000259" key="5">
    <source>
        <dbReference type="Pfam" id="PF08386"/>
    </source>
</evidence>
<dbReference type="OrthoDB" id="425534at2759"/>
<evidence type="ECO:0000313" key="8">
    <source>
        <dbReference type="RefSeq" id="XP_033531187.1"/>
    </source>
</evidence>
<name>A0A6G1FV23_9PEZI</name>